<keyword evidence="2" id="KW-0732">Signal</keyword>
<feature type="compositionally biased region" description="Basic and acidic residues" evidence="1">
    <location>
        <begin position="21"/>
        <end position="35"/>
    </location>
</feature>
<dbReference type="RefSeq" id="WP_125013027.1">
    <property type="nucleotide sequence ID" value="NZ_RQVR01000011.1"/>
</dbReference>
<dbReference type="OrthoDB" id="956918at2"/>
<keyword evidence="4" id="KW-1185">Reference proteome</keyword>
<evidence type="ECO:0000256" key="2">
    <source>
        <dbReference type="SAM" id="SignalP"/>
    </source>
</evidence>
<feature type="chain" id="PRO_5018271194" description="DUF4890 domain-containing protein" evidence="2">
    <location>
        <begin position="19"/>
        <end position="163"/>
    </location>
</feature>
<protein>
    <recommendedName>
        <fullName evidence="5">DUF4890 domain-containing protein</fullName>
    </recommendedName>
</protein>
<dbReference type="Proteomes" id="UP000271937">
    <property type="component" value="Unassembled WGS sequence"/>
</dbReference>
<accession>A0A3P3W6V5</accession>
<feature type="region of interest" description="Disordered" evidence="1">
    <location>
        <begin position="135"/>
        <end position="163"/>
    </location>
</feature>
<feature type="region of interest" description="Disordered" evidence="1">
    <location>
        <begin position="21"/>
        <end position="43"/>
    </location>
</feature>
<name>A0A3P3W6V5_9FLAO</name>
<evidence type="ECO:0000313" key="4">
    <source>
        <dbReference type="Proteomes" id="UP000271937"/>
    </source>
</evidence>
<dbReference type="AlphaFoldDB" id="A0A3P3W6V5"/>
<feature type="signal peptide" evidence="2">
    <location>
        <begin position="1"/>
        <end position="18"/>
    </location>
</feature>
<organism evidence="3 4">
    <name type="scientific">Flavobacterium macacae</name>
    <dbReference type="NCBI Taxonomy" id="2488993"/>
    <lineage>
        <taxon>Bacteria</taxon>
        <taxon>Pseudomonadati</taxon>
        <taxon>Bacteroidota</taxon>
        <taxon>Flavobacteriia</taxon>
        <taxon>Flavobacteriales</taxon>
        <taxon>Flavobacteriaceae</taxon>
        <taxon>Flavobacterium</taxon>
    </lineage>
</organism>
<reference evidence="3 4" key="1">
    <citation type="submission" date="2018-11" db="EMBL/GenBank/DDBJ databases">
        <title>Flavobacterium sp. nov., YIM 102600 draft genome.</title>
        <authorList>
            <person name="Li G."/>
            <person name="Jiang Y."/>
        </authorList>
    </citation>
    <scope>NUCLEOTIDE SEQUENCE [LARGE SCALE GENOMIC DNA]</scope>
    <source>
        <strain evidence="3 4">YIM 102600</strain>
    </source>
</reference>
<sequence>MKKMFMIAIMMIGFSSFAQEKKISENRPQRSERGDVPQMEKFTPEQRKQLQLKKMTLALDLNTSQQKEMEKIISEESAKREAKMAERKASKETKKQLTSDERFALQNKNLDEQIAMKARVKKILNAEQFEKWEKMKLQKHHRGDKKKFHKKKFNGEKGLIDKK</sequence>
<dbReference type="EMBL" id="RQVR01000011">
    <property type="protein sequence ID" value="RRJ90444.1"/>
    <property type="molecule type" value="Genomic_DNA"/>
</dbReference>
<comment type="caution">
    <text evidence="3">The sequence shown here is derived from an EMBL/GenBank/DDBJ whole genome shotgun (WGS) entry which is preliminary data.</text>
</comment>
<evidence type="ECO:0000256" key="1">
    <source>
        <dbReference type="SAM" id="MobiDB-lite"/>
    </source>
</evidence>
<gene>
    <name evidence="3" type="ORF">EG849_10415</name>
</gene>
<feature type="compositionally biased region" description="Basic and acidic residues" evidence="1">
    <location>
        <begin position="153"/>
        <end position="163"/>
    </location>
</feature>
<feature type="region of interest" description="Disordered" evidence="1">
    <location>
        <begin position="76"/>
        <end position="100"/>
    </location>
</feature>
<evidence type="ECO:0000313" key="3">
    <source>
        <dbReference type="EMBL" id="RRJ90444.1"/>
    </source>
</evidence>
<feature type="compositionally biased region" description="Basic residues" evidence="1">
    <location>
        <begin position="137"/>
        <end position="152"/>
    </location>
</feature>
<proteinExistence type="predicted"/>
<evidence type="ECO:0008006" key="5">
    <source>
        <dbReference type="Google" id="ProtNLM"/>
    </source>
</evidence>